<organism evidence="12 13">
    <name type="scientific">Desulfosarcina widdelii</name>
    <dbReference type="NCBI Taxonomy" id="947919"/>
    <lineage>
        <taxon>Bacteria</taxon>
        <taxon>Pseudomonadati</taxon>
        <taxon>Thermodesulfobacteriota</taxon>
        <taxon>Desulfobacteria</taxon>
        <taxon>Desulfobacterales</taxon>
        <taxon>Desulfosarcinaceae</taxon>
        <taxon>Desulfosarcina</taxon>
    </lineage>
</organism>
<dbReference type="InterPro" id="IPR001497">
    <property type="entry name" value="MethylDNA_cys_MeTrfase_AS"/>
</dbReference>
<dbReference type="EC" id="2.1.1.63" evidence="9"/>
<proteinExistence type="inferred from homology"/>
<evidence type="ECO:0000259" key="10">
    <source>
        <dbReference type="Pfam" id="PF01035"/>
    </source>
</evidence>
<evidence type="ECO:0000256" key="5">
    <source>
        <dbReference type="ARBA" id="ARBA00022679"/>
    </source>
</evidence>
<comment type="similarity">
    <text evidence="2 9">Belongs to the MGMT family.</text>
</comment>
<evidence type="ECO:0000256" key="4">
    <source>
        <dbReference type="ARBA" id="ARBA00022603"/>
    </source>
</evidence>
<keyword evidence="6 9" id="KW-0227">DNA damage</keyword>
<evidence type="ECO:0000313" key="12">
    <source>
        <dbReference type="EMBL" id="BBO76932.1"/>
    </source>
</evidence>
<keyword evidence="3 9" id="KW-0963">Cytoplasm</keyword>
<keyword evidence="4 9" id="KW-0489">Methyltransferase</keyword>
<dbReference type="HAMAP" id="MF_00772">
    <property type="entry name" value="OGT"/>
    <property type="match status" value="1"/>
</dbReference>
<evidence type="ECO:0000256" key="9">
    <source>
        <dbReference type="HAMAP-Rule" id="MF_00772"/>
    </source>
</evidence>
<dbReference type="CDD" id="cd06445">
    <property type="entry name" value="ATase"/>
    <property type="match status" value="1"/>
</dbReference>
<comment type="subcellular location">
    <subcellularLocation>
        <location evidence="9">Cytoplasm</location>
    </subcellularLocation>
</comment>
<accession>A0A5K7Z4K3</accession>
<dbReference type="InterPro" id="IPR036631">
    <property type="entry name" value="MGMT_N_sf"/>
</dbReference>
<comment type="catalytic activity">
    <reaction evidence="8 9">
        <text>a 6-O-methyl-2'-deoxyguanosine in DNA + L-cysteinyl-[protein] = S-methyl-L-cysteinyl-[protein] + a 2'-deoxyguanosine in DNA</text>
        <dbReference type="Rhea" id="RHEA:24000"/>
        <dbReference type="Rhea" id="RHEA-COMP:10131"/>
        <dbReference type="Rhea" id="RHEA-COMP:10132"/>
        <dbReference type="Rhea" id="RHEA-COMP:11367"/>
        <dbReference type="Rhea" id="RHEA-COMP:11368"/>
        <dbReference type="ChEBI" id="CHEBI:29950"/>
        <dbReference type="ChEBI" id="CHEBI:82612"/>
        <dbReference type="ChEBI" id="CHEBI:85445"/>
        <dbReference type="ChEBI" id="CHEBI:85448"/>
        <dbReference type="EC" id="2.1.1.63"/>
    </reaction>
</comment>
<dbReference type="Pfam" id="PF02870">
    <property type="entry name" value="Methyltransf_1N"/>
    <property type="match status" value="1"/>
</dbReference>
<feature type="domain" description="Methylguanine DNA methyltransferase ribonuclease-like" evidence="11">
    <location>
        <begin position="1"/>
        <end position="67"/>
    </location>
</feature>
<evidence type="ECO:0000256" key="2">
    <source>
        <dbReference type="ARBA" id="ARBA00008711"/>
    </source>
</evidence>
<reference evidence="12 13" key="1">
    <citation type="submission" date="2019-11" db="EMBL/GenBank/DDBJ databases">
        <title>Comparative genomics of hydrocarbon-degrading Desulfosarcina strains.</title>
        <authorList>
            <person name="Watanabe M."/>
            <person name="Kojima H."/>
            <person name="Fukui M."/>
        </authorList>
    </citation>
    <scope>NUCLEOTIDE SEQUENCE [LARGE SCALE GENOMIC DNA]</scope>
    <source>
        <strain evidence="12 13">PP31</strain>
    </source>
</reference>
<dbReference type="Gene3D" id="1.10.10.10">
    <property type="entry name" value="Winged helix-like DNA-binding domain superfamily/Winged helix DNA-binding domain"/>
    <property type="match status" value="1"/>
</dbReference>
<dbReference type="NCBIfam" id="TIGR00589">
    <property type="entry name" value="ogt"/>
    <property type="match status" value="1"/>
</dbReference>
<dbReference type="InterPro" id="IPR014048">
    <property type="entry name" value="MethylDNA_cys_MeTrfase_DNA-bd"/>
</dbReference>
<comment type="function">
    <text evidence="9">Involved in the cellular defense against the biological effects of O6-methylguanine (O6-MeG) and O4-methylthymine (O4-MeT) in DNA. Repairs the methylated nucleobase in DNA by stoichiometrically transferring the methyl group to a cysteine residue in the enzyme. This is a suicide reaction: the enzyme is irreversibly inactivated.</text>
</comment>
<dbReference type="InterPro" id="IPR036217">
    <property type="entry name" value="MethylDNA_cys_MeTrfase_DNAb"/>
</dbReference>
<dbReference type="Gene3D" id="3.30.160.70">
    <property type="entry name" value="Methylated DNA-protein cysteine methyltransferase domain"/>
    <property type="match status" value="1"/>
</dbReference>
<dbReference type="GO" id="GO:0006307">
    <property type="term" value="P:DNA alkylation repair"/>
    <property type="evidence" value="ECO:0007669"/>
    <property type="project" value="UniProtKB-UniRule"/>
</dbReference>
<dbReference type="InterPro" id="IPR036388">
    <property type="entry name" value="WH-like_DNA-bd_sf"/>
</dbReference>
<sequence length="185" mass="20266">MIYETMDTDLAGTLVLAGDEKGLRHLNFMAGRHPLAIGKTWRRDPAYFSALKDQLSAYFAGEIQSFDAALFPEGTPFQMQVWAALKEIPYGSVVSYRWIADRIGKPKAMRAVGAANGRNPISIIIPCHRVIGSDGSLTGYGGGMDVKRRLLRLENPKLLTPTQTSLPLHDDILKERGSICIGAPP</sequence>
<feature type="domain" description="Methylated-DNA-[protein]-cysteine S-methyltransferase DNA binding" evidence="10">
    <location>
        <begin position="76"/>
        <end position="155"/>
    </location>
</feature>
<dbReference type="AlphaFoldDB" id="A0A5K7Z4K3"/>
<evidence type="ECO:0000256" key="8">
    <source>
        <dbReference type="ARBA" id="ARBA00049348"/>
    </source>
</evidence>
<keyword evidence="7 9" id="KW-0234">DNA repair</keyword>
<dbReference type="GO" id="GO:0005737">
    <property type="term" value="C:cytoplasm"/>
    <property type="evidence" value="ECO:0007669"/>
    <property type="project" value="UniProtKB-SubCell"/>
</dbReference>
<dbReference type="FunFam" id="1.10.10.10:FF:000214">
    <property type="entry name" value="Methylated-DNA--protein-cysteine methyltransferase"/>
    <property type="match status" value="1"/>
</dbReference>
<evidence type="ECO:0000259" key="11">
    <source>
        <dbReference type="Pfam" id="PF02870"/>
    </source>
</evidence>
<comment type="miscellaneous">
    <text evidence="9">This enzyme catalyzes only one turnover and therefore is not strictly catalytic. According to one definition, an enzyme is a biocatalyst that acts repeatedly and over many reaction cycles.</text>
</comment>
<dbReference type="Proteomes" id="UP000427769">
    <property type="component" value="Chromosome"/>
</dbReference>
<dbReference type="PROSITE" id="PS00374">
    <property type="entry name" value="MGMT"/>
    <property type="match status" value="1"/>
</dbReference>
<evidence type="ECO:0000256" key="6">
    <source>
        <dbReference type="ARBA" id="ARBA00022763"/>
    </source>
</evidence>
<keyword evidence="5 9" id="KW-0808">Transferase</keyword>
<name>A0A5K7Z4K3_9BACT</name>
<dbReference type="KEGG" id="dwd:DSCW_43490"/>
<keyword evidence="13" id="KW-1185">Reference proteome</keyword>
<dbReference type="EMBL" id="AP021875">
    <property type="protein sequence ID" value="BBO76932.1"/>
    <property type="molecule type" value="Genomic_DNA"/>
</dbReference>
<comment type="catalytic activity">
    <reaction evidence="1 9">
        <text>a 4-O-methyl-thymidine in DNA + L-cysteinyl-[protein] = a thymidine in DNA + S-methyl-L-cysteinyl-[protein]</text>
        <dbReference type="Rhea" id="RHEA:53428"/>
        <dbReference type="Rhea" id="RHEA-COMP:10131"/>
        <dbReference type="Rhea" id="RHEA-COMP:10132"/>
        <dbReference type="Rhea" id="RHEA-COMP:13555"/>
        <dbReference type="Rhea" id="RHEA-COMP:13556"/>
        <dbReference type="ChEBI" id="CHEBI:29950"/>
        <dbReference type="ChEBI" id="CHEBI:82612"/>
        <dbReference type="ChEBI" id="CHEBI:137386"/>
        <dbReference type="ChEBI" id="CHEBI:137387"/>
        <dbReference type="EC" id="2.1.1.63"/>
    </reaction>
</comment>
<dbReference type="GO" id="GO:0003908">
    <property type="term" value="F:methylated-DNA-[protein]-cysteine S-methyltransferase activity"/>
    <property type="evidence" value="ECO:0007669"/>
    <property type="project" value="UniProtKB-UniRule"/>
</dbReference>
<dbReference type="Pfam" id="PF01035">
    <property type="entry name" value="DNA_binding_1"/>
    <property type="match status" value="1"/>
</dbReference>
<dbReference type="OrthoDB" id="9802228at2"/>
<feature type="active site" description="Nucleophile; methyl group acceptor" evidence="9">
    <location>
        <position position="127"/>
    </location>
</feature>
<protein>
    <recommendedName>
        <fullName evidence="9">Methylated-DNA--protein-cysteine methyltransferase</fullName>
        <ecNumber evidence="9">2.1.1.63</ecNumber>
    </recommendedName>
    <alternativeName>
        <fullName evidence="9">6-O-methylguanine-DNA methyltransferase</fullName>
        <shortName evidence="9">MGMT</shortName>
    </alternativeName>
    <alternativeName>
        <fullName evidence="9">O-6-methylguanine-DNA-alkyltransferase</fullName>
    </alternativeName>
</protein>
<gene>
    <name evidence="12" type="ORF">DSCW_43490</name>
</gene>
<evidence type="ECO:0000256" key="1">
    <source>
        <dbReference type="ARBA" id="ARBA00001286"/>
    </source>
</evidence>
<evidence type="ECO:0000313" key="13">
    <source>
        <dbReference type="Proteomes" id="UP000427769"/>
    </source>
</evidence>
<dbReference type="InterPro" id="IPR008332">
    <property type="entry name" value="MethylG_MeTrfase_N"/>
</dbReference>
<dbReference type="SUPFAM" id="SSF53155">
    <property type="entry name" value="Methylated DNA-protein cysteine methyltransferase domain"/>
    <property type="match status" value="1"/>
</dbReference>
<dbReference type="PANTHER" id="PTHR10815:SF5">
    <property type="entry name" value="METHYLATED-DNA--PROTEIN-CYSTEINE METHYLTRANSFERASE"/>
    <property type="match status" value="1"/>
</dbReference>
<dbReference type="InterPro" id="IPR023546">
    <property type="entry name" value="MGMT"/>
</dbReference>
<evidence type="ECO:0000256" key="3">
    <source>
        <dbReference type="ARBA" id="ARBA00022490"/>
    </source>
</evidence>
<dbReference type="GO" id="GO:0032259">
    <property type="term" value="P:methylation"/>
    <property type="evidence" value="ECO:0007669"/>
    <property type="project" value="UniProtKB-KW"/>
</dbReference>
<evidence type="ECO:0000256" key="7">
    <source>
        <dbReference type="ARBA" id="ARBA00023204"/>
    </source>
</evidence>
<dbReference type="RefSeq" id="WP_155305731.1">
    <property type="nucleotide sequence ID" value="NZ_AP021875.1"/>
</dbReference>
<dbReference type="SUPFAM" id="SSF46767">
    <property type="entry name" value="Methylated DNA-protein cysteine methyltransferase, C-terminal domain"/>
    <property type="match status" value="1"/>
</dbReference>
<dbReference type="PANTHER" id="PTHR10815">
    <property type="entry name" value="METHYLATED-DNA--PROTEIN-CYSTEINE METHYLTRANSFERASE"/>
    <property type="match status" value="1"/>
</dbReference>